<dbReference type="AlphaFoldDB" id="A0A9E2S7C0"/>
<name>A0A9E2S7C0_9BACT</name>
<dbReference type="EMBL" id="JAHSPG010000003">
    <property type="protein sequence ID" value="MBV4357191.1"/>
    <property type="molecule type" value="Genomic_DNA"/>
</dbReference>
<evidence type="ECO:0000259" key="1">
    <source>
        <dbReference type="Pfam" id="PF05173"/>
    </source>
</evidence>
<evidence type="ECO:0000313" key="3">
    <source>
        <dbReference type="Proteomes" id="UP000812270"/>
    </source>
</evidence>
<keyword evidence="3" id="KW-1185">Reference proteome</keyword>
<proteinExistence type="predicted"/>
<dbReference type="PANTHER" id="PTHR20836">
    <property type="entry name" value="DIHYDRODIPICOLINATE REDUCTASE"/>
    <property type="match status" value="1"/>
</dbReference>
<reference evidence="2" key="1">
    <citation type="submission" date="2021-06" db="EMBL/GenBank/DDBJ databases">
        <authorList>
            <person name="Huq M.A."/>
        </authorList>
    </citation>
    <scope>NUCLEOTIDE SEQUENCE</scope>
    <source>
        <strain evidence="2">MAH-26</strain>
    </source>
</reference>
<evidence type="ECO:0000313" key="2">
    <source>
        <dbReference type="EMBL" id="MBV4357191.1"/>
    </source>
</evidence>
<dbReference type="PANTHER" id="PTHR20836:SF0">
    <property type="entry name" value="4-HYDROXY-TETRAHYDRODIPICOLINATE REDUCTASE 1, CHLOROPLASTIC-RELATED"/>
    <property type="match status" value="1"/>
</dbReference>
<dbReference type="InterPro" id="IPR022663">
    <property type="entry name" value="DapB_C"/>
</dbReference>
<protein>
    <recommendedName>
        <fullName evidence="1">Dihydrodipicolinate reductase C-terminal domain-containing protein</fullName>
    </recommendedName>
</protein>
<organism evidence="2 3">
    <name type="scientific">Pinibacter aurantiacus</name>
    <dbReference type="NCBI Taxonomy" id="2851599"/>
    <lineage>
        <taxon>Bacteria</taxon>
        <taxon>Pseudomonadati</taxon>
        <taxon>Bacteroidota</taxon>
        <taxon>Chitinophagia</taxon>
        <taxon>Chitinophagales</taxon>
        <taxon>Chitinophagaceae</taxon>
        <taxon>Pinibacter</taxon>
    </lineage>
</organism>
<comment type="caution">
    <text evidence="2">The sequence shown here is derived from an EMBL/GenBank/DDBJ whole genome shotgun (WGS) entry which is preliminary data.</text>
</comment>
<sequence length="224" mass="24775">MKIFIAGSGKLATAILSAPLSFPSCDVLKWETDYATNEKAIIVHAGSGRQLDECIEFCKKTGSLLIELSTGLVTESMAADFTLIICPNTSILLLKTMNMLKLYGHYFSKNNISIIESHQSAKKSVPGTAYNLAHSLNFPSAEIKSIREAGTQLNEVGIPAEYLDKHAYHKIIIEDGPDQVIIETKVLGHDSYVNGVKKIINAVLENSFERRKYDVLELIDRNML</sequence>
<dbReference type="InterPro" id="IPR023940">
    <property type="entry name" value="DHDPR_bac"/>
</dbReference>
<gene>
    <name evidence="2" type="ORF">KTO63_08550</name>
</gene>
<feature type="domain" description="Dihydrodipicolinate reductase C-terminal" evidence="1">
    <location>
        <begin position="97"/>
        <end position="203"/>
    </location>
</feature>
<dbReference type="GO" id="GO:0009089">
    <property type="term" value="P:lysine biosynthetic process via diaminopimelate"/>
    <property type="evidence" value="ECO:0007669"/>
    <property type="project" value="InterPro"/>
</dbReference>
<dbReference type="GO" id="GO:0008839">
    <property type="term" value="F:4-hydroxy-tetrahydrodipicolinate reductase"/>
    <property type="evidence" value="ECO:0007669"/>
    <property type="project" value="InterPro"/>
</dbReference>
<dbReference type="Proteomes" id="UP000812270">
    <property type="component" value="Unassembled WGS sequence"/>
</dbReference>
<dbReference type="GO" id="GO:0019877">
    <property type="term" value="P:diaminopimelate biosynthetic process"/>
    <property type="evidence" value="ECO:0007669"/>
    <property type="project" value="TreeGrafter"/>
</dbReference>
<accession>A0A9E2S7C0</accession>
<dbReference type="Pfam" id="PF05173">
    <property type="entry name" value="DapB_C"/>
    <property type="match status" value="1"/>
</dbReference>
<dbReference type="RefSeq" id="WP_217790804.1">
    <property type="nucleotide sequence ID" value="NZ_JAHSPG010000003.1"/>
</dbReference>